<dbReference type="PANTHER" id="PTHR36372">
    <property type="entry name" value="EXPRESSED PROTEIN"/>
    <property type="match status" value="1"/>
</dbReference>
<protein>
    <submittedName>
        <fullName evidence="1">Uncharacterized protein</fullName>
    </submittedName>
</protein>
<proteinExistence type="predicted"/>
<name>A0ABY8UE27_TETOB</name>
<keyword evidence="2" id="KW-1185">Reference proteome</keyword>
<evidence type="ECO:0000313" key="1">
    <source>
        <dbReference type="EMBL" id="WIA19430.1"/>
    </source>
</evidence>
<dbReference type="EMBL" id="CP126217">
    <property type="protein sequence ID" value="WIA19430.1"/>
    <property type="molecule type" value="Genomic_DNA"/>
</dbReference>
<evidence type="ECO:0000313" key="2">
    <source>
        <dbReference type="Proteomes" id="UP001244341"/>
    </source>
</evidence>
<gene>
    <name evidence="1" type="ORF">OEZ85_004047</name>
</gene>
<reference evidence="1 2" key="1">
    <citation type="submission" date="2023-05" db="EMBL/GenBank/DDBJ databases">
        <title>A 100% complete, gapless, phased diploid assembly of the Scenedesmus obliquus UTEX 3031 genome.</title>
        <authorList>
            <person name="Biondi T.C."/>
            <person name="Hanschen E.R."/>
            <person name="Kwon T."/>
            <person name="Eng W."/>
            <person name="Kruse C.P.S."/>
            <person name="Koehler S.I."/>
            <person name="Kunde Y."/>
            <person name="Gleasner C.D."/>
            <person name="You Mak K.T."/>
            <person name="Polle J."/>
            <person name="Hovde B.T."/>
            <person name="Starkenburg S.R."/>
        </authorList>
    </citation>
    <scope>NUCLEOTIDE SEQUENCE [LARGE SCALE GENOMIC DNA]</scope>
    <source>
        <strain evidence="1 2">DOE0152z</strain>
    </source>
</reference>
<accession>A0ABY8UE27</accession>
<dbReference type="Proteomes" id="UP001244341">
    <property type="component" value="Chromosome 10b"/>
</dbReference>
<sequence>MDINIANDQQHTQLERAWSVVHECGAKCSVRHLFGNTFECCSSGQLHICDANCSKRVYRDRYSEVCLVSRRVFEVQQQAQQEPRKRGSCGAQDLQNGKRTCTPVMQPFGAGQCCMEMEA</sequence>
<organism evidence="1 2">
    <name type="scientific">Tetradesmus obliquus</name>
    <name type="common">Green alga</name>
    <name type="synonym">Acutodesmus obliquus</name>
    <dbReference type="NCBI Taxonomy" id="3088"/>
    <lineage>
        <taxon>Eukaryota</taxon>
        <taxon>Viridiplantae</taxon>
        <taxon>Chlorophyta</taxon>
        <taxon>core chlorophytes</taxon>
        <taxon>Chlorophyceae</taxon>
        <taxon>CS clade</taxon>
        <taxon>Sphaeropleales</taxon>
        <taxon>Scenedesmaceae</taxon>
        <taxon>Tetradesmus</taxon>
    </lineage>
</organism>